<dbReference type="EMBL" id="CM017622">
    <property type="protein sequence ID" value="TYH91968.1"/>
    <property type="molecule type" value="Genomic_DNA"/>
</dbReference>
<name>A0A5D2ML97_GOSTO</name>
<evidence type="ECO:0000256" key="1">
    <source>
        <dbReference type="SAM" id="SignalP"/>
    </source>
</evidence>
<organism evidence="2 3">
    <name type="scientific">Gossypium tomentosum</name>
    <name type="common">Hawaiian cotton</name>
    <name type="synonym">Gossypium sandvicense</name>
    <dbReference type="NCBI Taxonomy" id="34277"/>
    <lineage>
        <taxon>Eukaryota</taxon>
        <taxon>Viridiplantae</taxon>
        <taxon>Streptophyta</taxon>
        <taxon>Embryophyta</taxon>
        <taxon>Tracheophyta</taxon>
        <taxon>Spermatophyta</taxon>
        <taxon>Magnoliopsida</taxon>
        <taxon>eudicotyledons</taxon>
        <taxon>Gunneridae</taxon>
        <taxon>Pentapetalae</taxon>
        <taxon>rosids</taxon>
        <taxon>malvids</taxon>
        <taxon>Malvales</taxon>
        <taxon>Malvaceae</taxon>
        <taxon>Malvoideae</taxon>
        <taxon>Gossypium</taxon>
    </lineage>
</organism>
<accession>A0A5D2ML97</accession>
<dbReference type="Proteomes" id="UP000322667">
    <property type="component" value="Chromosome A13"/>
</dbReference>
<reference evidence="2 3" key="1">
    <citation type="submission" date="2019-07" db="EMBL/GenBank/DDBJ databases">
        <title>WGS assembly of Gossypium tomentosum.</title>
        <authorList>
            <person name="Chen Z.J."/>
            <person name="Sreedasyam A."/>
            <person name="Ando A."/>
            <person name="Song Q."/>
            <person name="De L."/>
            <person name="Hulse-Kemp A."/>
            <person name="Ding M."/>
            <person name="Ye W."/>
            <person name="Kirkbride R."/>
            <person name="Jenkins J."/>
            <person name="Plott C."/>
            <person name="Lovell J."/>
            <person name="Lin Y.-M."/>
            <person name="Vaughn R."/>
            <person name="Liu B."/>
            <person name="Li W."/>
            <person name="Simpson S."/>
            <person name="Scheffler B."/>
            <person name="Saski C."/>
            <person name="Grover C."/>
            <person name="Hu G."/>
            <person name="Conover J."/>
            <person name="Carlson J."/>
            <person name="Shu S."/>
            <person name="Boston L."/>
            <person name="Williams M."/>
            <person name="Peterson D."/>
            <person name="Mcgee K."/>
            <person name="Jones D."/>
            <person name="Wendel J."/>
            <person name="Stelly D."/>
            <person name="Grimwood J."/>
            <person name="Schmutz J."/>
        </authorList>
    </citation>
    <scope>NUCLEOTIDE SEQUENCE [LARGE SCALE GENOMIC DNA]</scope>
    <source>
        <strain evidence="2">7179.01</strain>
    </source>
</reference>
<keyword evidence="3" id="KW-1185">Reference proteome</keyword>
<evidence type="ECO:0000313" key="2">
    <source>
        <dbReference type="EMBL" id="TYH91968.1"/>
    </source>
</evidence>
<proteinExistence type="predicted"/>
<gene>
    <name evidence="2" type="ORF">ES332_A13G150300v1</name>
</gene>
<keyword evidence="1" id="KW-0732">Signal</keyword>
<feature type="non-terminal residue" evidence="2">
    <location>
        <position position="1"/>
    </location>
</feature>
<sequence length="86" mass="9744">LVCRFVDLILDLTWILCAKMVHILWEMCLNPSGLLLCLPPIPATTGQYFGSDASLLLWYYMKYCGAETQARGLLAIAPKRYCYCCC</sequence>
<feature type="chain" id="PRO_5022848806" evidence="1">
    <location>
        <begin position="19"/>
        <end position="86"/>
    </location>
</feature>
<dbReference type="AlphaFoldDB" id="A0A5D2ML97"/>
<protein>
    <submittedName>
        <fullName evidence="2">Uncharacterized protein</fullName>
    </submittedName>
</protein>
<feature type="signal peptide" evidence="1">
    <location>
        <begin position="1"/>
        <end position="18"/>
    </location>
</feature>
<evidence type="ECO:0000313" key="3">
    <source>
        <dbReference type="Proteomes" id="UP000322667"/>
    </source>
</evidence>